<evidence type="ECO:0000313" key="1">
    <source>
        <dbReference type="EMBL" id="KKL73640.1"/>
    </source>
</evidence>
<accession>A0A0F9GW78</accession>
<comment type="caution">
    <text evidence="1">The sequence shown here is derived from an EMBL/GenBank/DDBJ whole genome shotgun (WGS) entry which is preliminary data.</text>
</comment>
<dbReference type="AlphaFoldDB" id="A0A0F9GW78"/>
<dbReference type="EMBL" id="LAZR01024898">
    <property type="protein sequence ID" value="KKL73640.1"/>
    <property type="molecule type" value="Genomic_DNA"/>
</dbReference>
<name>A0A0F9GW78_9ZZZZ</name>
<proteinExistence type="predicted"/>
<protein>
    <recommendedName>
        <fullName evidence="2">Guanylate cyclase domain-containing protein</fullName>
    </recommendedName>
</protein>
<sequence>MPSRYNGSTLVAFTDISGFKKMMRKDSNVAYQKMRAFYNIGYTSLFGHHQLKPYVEGLFFSDCGILFVRDGTPQNQINNLLNIIKQINREILKERIMLTTSIAYGEFSFANLKVHNNIQKTPIYGRGYLNAYLNAEVWSPKMEPGQCRITLKELPNEYKKHFENNEFCIRRGSLKLQTISSKYDNDYLYYYWMLDKSSGIKNFEERYTESYKYIKRCKYLEMLKVLQDACKFSTRKIP</sequence>
<organism evidence="1">
    <name type="scientific">marine sediment metagenome</name>
    <dbReference type="NCBI Taxonomy" id="412755"/>
    <lineage>
        <taxon>unclassified sequences</taxon>
        <taxon>metagenomes</taxon>
        <taxon>ecological metagenomes</taxon>
    </lineage>
</organism>
<evidence type="ECO:0008006" key="2">
    <source>
        <dbReference type="Google" id="ProtNLM"/>
    </source>
</evidence>
<gene>
    <name evidence="1" type="ORF">LCGC14_2072880</name>
</gene>
<reference evidence="1" key="1">
    <citation type="journal article" date="2015" name="Nature">
        <title>Complex archaea that bridge the gap between prokaryotes and eukaryotes.</title>
        <authorList>
            <person name="Spang A."/>
            <person name="Saw J.H."/>
            <person name="Jorgensen S.L."/>
            <person name="Zaremba-Niedzwiedzka K."/>
            <person name="Martijn J."/>
            <person name="Lind A.E."/>
            <person name="van Eijk R."/>
            <person name="Schleper C."/>
            <person name="Guy L."/>
            <person name="Ettema T.J."/>
        </authorList>
    </citation>
    <scope>NUCLEOTIDE SEQUENCE</scope>
</reference>